<dbReference type="Gene3D" id="3.40.50.300">
    <property type="entry name" value="P-loop containing nucleotide triphosphate hydrolases"/>
    <property type="match status" value="1"/>
</dbReference>
<dbReference type="AlphaFoldDB" id="A0A7K4KML9"/>
<evidence type="ECO:0000256" key="7">
    <source>
        <dbReference type="SAM" id="MobiDB-lite"/>
    </source>
</evidence>
<evidence type="ECO:0000313" key="9">
    <source>
        <dbReference type="EMBL" id="NWI16868.1"/>
    </source>
</evidence>
<dbReference type="PANTHER" id="PTHR14559:SF12">
    <property type="entry name" value="CASPASE RECRUITMENT DOMAIN-CONTAINING PROTEIN 10"/>
    <property type="match status" value="1"/>
</dbReference>
<evidence type="ECO:0000256" key="2">
    <source>
        <dbReference type="ARBA" id="ARBA00023054"/>
    </source>
</evidence>
<dbReference type="SUPFAM" id="SSF47986">
    <property type="entry name" value="DEATH domain"/>
    <property type="match status" value="1"/>
</dbReference>
<dbReference type="PANTHER" id="PTHR14559">
    <property type="entry name" value="CASPASE RECRUITMENT DOMAIN FAMILY"/>
    <property type="match status" value="1"/>
</dbReference>
<keyword evidence="10" id="KW-1185">Reference proteome</keyword>
<comment type="function">
    <text evidence="3">Scaffold protein that plays an important role in mediating the activation of NF-kappa-B via BCL10 or EGFR.</text>
</comment>
<dbReference type="GO" id="GO:0050700">
    <property type="term" value="F:CARD domain binding"/>
    <property type="evidence" value="ECO:0007669"/>
    <property type="project" value="TreeGrafter"/>
</dbReference>
<dbReference type="GO" id="GO:0005737">
    <property type="term" value="C:cytoplasm"/>
    <property type="evidence" value="ECO:0007669"/>
    <property type="project" value="TreeGrafter"/>
</dbReference>
<dbReference type="FunFam" id="1.10.533.10:FF:000003">
    <property type="entry name" value="Caspase recruitment domain family, member 11"/>
    <property type="match status" value="1"/>
</dbReference>
<feature type="coiled-coil region" evidence="6">
    <location>
        <begin position="207"/>
        <end position="234"/>
    </location>
</feature>
<dbReference type="PROSITE" id="PS50209">
    <property type="entry name" value="CARD"/>
    <property type="match status" value="1"/>
</dbReference>
<feature type="non-terminal residue" evidence="9">
    <location>
        <position position="953"/>
    </location>
</feature>
<comment type="subunit">
    <text evidence="4">CARD10 and BCL10 bind to each other by CARD-CARD interaction. They both participate in a complex with MALT1, where MALT1 binds to BCL10. Interacts with TMEM43; this interaction is essential for EGFR-mediated NF-kappa-B activation.</text>
</comment>
<feature type="non-terminal residue" evidence="9">
    <location>
        <position position="1"/>
    </location>
</feature>
<proteinExistence type="predicted"/>
<dbReference type="Pfam" id="PF00619">
    <property type="entry name" value="CARD"/>
    <property type="match status" value="1"/>
</dbReference>
<sequence>EEEEDTLWEKIESARHQLTRSLNPAKLTPYLRQCRVIDEQDEEEVLNSCRFPCKSNRTGYLMDILRRRGKRGYEAFLESLEFYYPEHYTRLTGKEPAQRCSMILDEEGPEGLTQFLMMEVKKVRAQRKEHLLKEHQLQVKNQALEQEQARLEQRLQELLKVQERCQQLREEWDSNSLELLRLKDENYMMAMRYAQLCEEKNLAVLRSRDLQLMVDQLKCKVTSLEEECSLLRKQVSAPPQREAEERSHPDTVSELWAENQRLTASLQELQGMLKMPGEGPVPGSEQILLDILEHDWKEAQDDRQDLCQKLHSVQNELQWAEELRDKYLQEVEDLQLKYRTLQKDCDLYKHRMNTVLLQLDEIEKERDQAIQSRDGVQLQYSQSLIEKDQYRKRVRTLEEERDDLLSKLSQAEGLNSTLEAQLQRCQGNRSLGKMCSSSYSLCSNLSSTWSLIDKPSSLTNGFVEALGGSTIPFLGDSAIQSMDVTPESEKDINRLSTFPFPPCIGSILRRQREDRCMPYKRKGSKLQQLSLVFLLIRSLVVQLSSMGHPCNSSPQEKRLGADISILGGNRTGIYVQWVKPGSQLKVPSLKEEVLSLENCTREVAYLSLLHWDKPSNLVFQLDLQGYQPLREALEEGRKISGDSFYVRTNLSLAEQSDPYALCVKCREILHVTDTMHKGRLEWFCSRVDPLTLQDLDKGTVPNYNRAHQILKIQEKSQVPGQQKGHRNNLKKRAFDQLRLVKFKPQGRPGQPPPQLWLDPCSDSERSLKPYNLVHPVVVQTPRPVVLSPDCIAPRLIRNLLDLPTSRLDFHVCPAGHPNTTCAKEDPVSRSPPQDQRESGRIRMIREAMEKNKHCLLELGVQSVRDLIRSEIYPIVIHVEVTEKNVRGLRSLLRTPGPRDSEVLKLCRSAEQVLRALPCSWARVEPQAWRHVEELTKVVRGCIFQEQTRPLWIE</sequence>
<name>A0A7K4KML9_9AVES</name>
<dbReference type="FunFam" id="2.30.30.40:FF:000143">
    <property type="entry name" value="Caspase recruitment domain family member 10"/>
    <property type="match status" value="1"/>
</dbReference>
<comment type="caution">
    <text evidence="9">The sequence shown here is derived from an EMBL/GenBank/DDBJ whole genome shotgun (WGS) entry which is preliminary data.</text>
</comment>
<evidence type="ECO:0000256" key="3">
    <source>
        <dbReference type="ARBA" id="ARBA00056468"/>
    </source>
</evidence>
<reference evidence="9 10" key="1">
    <citation type="submission" date="2019-09" db="EMBL/GenBank/DDBJ databases">
        <title>Bird 10,000 Genomes (B10K) Project - Family phase.</title>
        <authorList>
            <person name="Zhang G."/>
        </authorList>
    </citation>
    <scope>NUCLEOTIDE SEQUENCE [LARGE SCALE GENOMIC DNA]</scope>
    <source>
        <strain evidence="9">B10K-MSB-42743</strain>
        <tissue evidence="9">Heart</tissue>
    </source>
</reference>
<dbReference type="EMBL" id="VWPX01013430">
    <property type="protein sequence ID" value="NWI16868.1"/>
    <property type="molecule type" value="Genomic_DNA"/>
</dbReference>
<evidence type="ECO:0000256" key="1">
    <source>
        <dbReference type="ARBA" id="ARBA00022553"/>
    </source>
</evidence>
<evidence type="ECO:0000256" key="4">
    <source>
        <dbReference type="ARBA" id="ARBA00062203"/>
    </source>
</evidence>
<feature type="coiled-coil region" evidence="6">
    <location>
        <begin position="127"/>
        <end position="171"/>
    </location>
</feature>
<gene>
    <name evidence="9" type="primary">Card10</name>
    <name evidence="9" type="ORF">CRYSOU_R03026</name>
</gene>
<dbReference type="GO" id="GO:0042981">
    <property type="term" value="P:regulation of apoptotic process"/>
    <property type="evidence" value="ECO:0007669"/>
    <property type="project" value="InterPro"/>
</dbReference>
<dbReference type="InterPro" id="IPR011029">
    <property type="entry name" value="DEATH-like_dom_sf"/>
</dbReference>
<protein>
    <recommendedName>
        <fullName evidence="5">Caspase recruitment domain-containing protein 10</fullName>
    </recommendedName>
</protein>
<dbReference type="InterPro" id="IPR027417">
    <property type="entry name" value="P-loop_NTPase"/>
</dbReference>
<feature type="coiled-coil region" evidence="6">
    <location>
        <begin position="310"/>
        <end position="428"/>
    </location>
</feature>
<keyword evidence="1" id="KW-0597">Phosphoprotein</keyword>
<feature type="region of interest" description="Disordered" evidence="7">
    <location>
        <begin position="818"/>
        <end position="838"/>
    </location>
</feature>
<feature type="domain" description="CARD" evidence="8">
    <location>
        <begin position="3"/>
        <end position="95"/>
    </location>
</feature>
<dbReference type="InterPro" id="IPR001315">
    <property type="entry name" value="CARD"/>
</dbReference>
<evidence type="ECO:0000256" key="6">
    <source>
        <dbReference type="SAM" id="Coils"/>
    </source>
</evidence>
<dbReference type="Proteomes" id="UP000545332">
    <property type="component" value="Unassembled WGS sequence"/>
</dbReference>
<evidence type="ECO:0000313" key="10">
    <source>
        <dbReference type="Proteomes" id="UP000545332"/>
    </source>
</evidence>
<keyword evidence="2 6" id="KW-0175">Coiled coil</keyword>
<evidence type="ECO:0000256" key="5">
    <source>
        <dbReference type="ARBA" id="ARBA00067935"/>
    </source>
</evidence>
<evidence type="ECO:0000259" key="8">
    <source>
        <dbReference type="PROSITE" id="PS50209"/>
    </source>
</evidence>
<accession>A0A7K4KML9</accession>
<dbReference type="OrthoDB" id="8868836at2759"/>
<dbReference type="Gene3D" id="2.30.30.40">
    <property type="entry name" value="SH3 Domains"/>
    <property type="match status" value="1"/>
</dbReference>
<dbReference type="Gene3D" id="1.10.533.10">
    <property type="entry name" value="Death Domain, Fas"/>
    <property type="match status" value="1"/>
</dbReference>
<dbReference type="FunFam" id="3.40.50.300:FF:000867">
    <property type="entry name" value="Caspase recruitment domain family member 10"/>
    <property type="match status" value="1"/>
</dbReference>
<dbReference type="SUPFAM" id="SSF52540">
    <property type="entry name" value="P-loop containing nucleoside triphosphate hydrolases"/>
    <property type="match status" value="1"/>
</dbReference>
<organism evidence="9 10">
    <name type="scientific">Crypturellus soui</name>
    <dbReference type="NCBI Taxonomy" id="458187"/>
    <lineage>
        <taxon>Eukaryota</taxon>
        <taxon>Metazoa</taxon>
        <taxon>Chordata</taxon>
        <taxon>Craniata</taxon>
        <taxon>Vertebrata</taxon>
        <taxon>Euteleostomi</taxon>
        <taxon>Archelosauria</taxon>
        <taxon>Archosauria</taxon>
        <taxon>Dinosauria</taxon>
        <taxon>Saurischia</taxon>
        <taxon>Theropoda</taxon>
        <taxon>Coelurosauria</taxon>
        <taxon>Aves</taxon>
        <taxon>Palaeognathae</taxon>
        <taxon>Tinamiformes</taxon>
        <taxon>Tinamidae</taxon>
        <taxon>Crypturellus</taxon>
    </lineage>
</organism>
<dbReference type="SUPFAM" id="SSF57997">
    <property type="entry name" value="Tropomyosin"/>
    <property type="match status" value="1"/>
</dbReference>